<protein>
    <submittedName>
        <fullName evidence="2">WD repeat-containing protein, putative</fullName>
    </submittedName>
</protein>
<dbReference type="STRING" id="655827.E9DXH5"/>
<dbReference type="AlphaFoldDB" id="E9DXH5"/>
<dbReference type="PANTHER" id="PTHR46082">
    <property type="entry name" value="ATP/GTP-BINDING PROTEIN-RELATED"/>
    <property type="match status" value="1"/>
</dbReference>
<proteinExistence type="predicted"/>
<dbReference type="PANTHER" id="PTHR46082:SF11">
    <property type="entry name" value="AAA+ ATPASE DOMAIN-CONTAINING PROTEIN-RELATED"/>
    <property type="match status" value="1"/>
</dbReference>
<evidence type="ECO:0000313" key="3">
    <source>
        <dbReference type="Proteomes" id="UP000002499"/>
    </source>
</evidence>
<feature type="region of interest" description="Disordered" evidence="1">
    <location>
        <begin position="1"/>
        <end position="32"/>
    </location>
</feature>
<dbReference type="HOGENOM" id="CLU_000288_34_22_1"/>
<accession>E9DXH5</accession>
<evidence type="ECO:0000313" key="2">
    <source>
        <dbReference type="EMBL" id="EFY91733.1"/>
    </source>
</evidence>
<name>E9DXH5_METAQ</name>
<dbReference type="GO" id="GO:0003824">
    <property type="term" value="F:catalytic activity"/>
    <property type="evidence" value="ECO:0007669"/>
    <property type="project" value="InterPro"/>
</dbReference>
<dbReference type="GO" id="GO:0009116">
    <property type="term" value="P:nucleoside metabolic process"/>
    <property type="evidence" value="ECO:0007669"/>
    <property type="project" value="InterPro"/>
</dbReference>
<dbReference type="InterPro" id="IPR035994">
    <property type="entry name" value="Nucleoside_phosphorylase_sf"/>
</dbReference>
<dbReference type="Gene3D" id="3.40.50.1580">
    <property type="entry name" value="Nucleoside phosphorylase domain"/>
    <property type="match status" value="1"/>
</dbReference>
<organism evidence="3">
    <name type="scientific">Metarhizium acridum (strain CQMa 102)</name>
    <dbReference type="NCBI Taxonomy" id="655827"/>
    <lineage>
        <taxon>Eukaryota</taxon>
        <taxon>Fungi</taxon>
        <taxon>Dikarya</taxon>
        <taxon>Ascomycota</taxon>
        <taxon>Pezizomycotina</taxon>
        <taxon>Sordariomycetes</taxon>
        <taxon>Hypocreomycetidae</taxon>
        <taxon>Hypocreales</taxon>
        <taxon>Clavicipitaceae</taxon>
        <taxon>Metarhizium</taxon>
    </lineage>
</organism>
<dbReference type="SUPFAM" id="SSF53167">
    <property type="entry name" value="Purine and uridine phosphorylases"/>
    <property type="match status" value="1"/>
</dbReference>
<dbReference type="OrthoDB" id="4961234at2759"/>
<dbReference type="GeneID" id="19246634"/>
<sequence>MWALTEGDKSPGTGDRISGHGDVSSQREAMNARFKDAPTPAVNTRKRKLDPTAYTVGWICALRIEHFAARPLFDEEHVGPEALTGIRDFEYTLGRVGEHNVVIVVMPEACSNAASIAAQHLSYSFPNIQFGLMVGIGGGAPSQKHDIRLGDIVVGVPRGDKHGVLQYDMGKTMQDGSLHITGFLNPPPIFLRNAVDRLQFQYEIPGQQLQLTINNILSRNPRLQTFKRPHASADRLYQAEVTHPPGTASCETSCGNEPMKLVLRHERVPFENDPAVHYGVIASASQVVRNAFIRDKLAEKNILCFEMEAAGLISHFSCLVIRST</sequence>
<dbReference type="InterPro" id="IPR053137">
    <property type="entry name" value="NLR-like"/>
</dbReference>
<dbReference type="EMBL" id="GL698480">
    <property type="protein sequence ID" value="EFY91733.1"/>
    <property type="molecule type" value="Genomic_DNA"/>
</dbReference>
<dbReference type="KEGG" id="maw:19246634"/>
<dbReference type="InParanoid" id="E9DXH5"/>
<evidence type="ECO:0000256" key="1">
    <source>
        <dbReference type="SAM" id="MobiDB-lite"/>
    </source>
</evidence>
<gene>
    <name evidence="2" type="ORF">MAC_02323</name>
</gene>
<reference evidence="2 3" key="1">
    <citation type="journal article" date="2011" name="PLoS Genet.">
        <title>Genome sequencing and comparative transcriptomics of the model entomopathogenic fungi Metarhizium anisopliae and M. acridum.</title>
        <authorList>
            <person name="Gao Q."/>
            <person name="Jin K."/>
            <person name="Ying S.H."/>
            <person name="Zhang Y."/>
            <person name="Xiao G."/>
            <person name="Shang Y."/>
            <person name="Duan Z."/>
            <person name="Hu X."/>
            <person name="Xie X.Q."/>
            <person name="Zhou G."/>
            <person name="Peng G."/>
            <person name="Luo Z."/>
            <person name="Huang W."/>
            <person name="Wang B."/>
            <person name="Fang W."/>
            <person name="Wang S."/>
            <person name="Zhong Y."/>
            <person name="Ma L.J."/>
            <person name="St Leger R.J."/>
            <person name="Zhao G.P."/>
            <person name="Pei Y."/>
            <person name="Feng M.G."/>
            <person name="Xia Y."/>
            <person name="Wang C."/>
        </authorList>
    </citation>
    <scope>NUCLEOTIDE SEQUENCE [LARGE SCALE GENOMIC DNA]</scope>
    <source>
        <strain evidence="2 3">CQMa 102</strain>
    </source>
</reference>
<dbReference type="eggNOG" id="ENOG502RMT8">
    <property type="taxonomic scope" value="Eukaryota"/>
</dbReference>
<dbReference type="OMA" id="WICAIET"/>
<dbReference type="Proteomes" id="UP000002499">
    <property type="component" value="Unassembled WGS sequence"/>
</dbReference>
<keyword evidence="3" id="KW-1185">Reference proteome</keyword>